<proteinExistence type="predicted"/>
<dbReference type="STRING" id="484498.SAMN05421686_102115"/>
<evidence type="ECO:0000313" key="2">
    <source>
        <dbReference type="Proteomes" id="UP000185639"/>
    </source>
</evidence>
<sequence>MSSSEDEKLRLEHEAAKLFMRAYEKETGHKIRHLWHNLPTKPDVSCLLEGDKLDIEVAHLYGSEAEAMRILGRSLSAETQSALAEQELEHNTDQRLVSALNRILRQKAQKTYQSQRVWLLIRNAHPQWNARKIIQFINKIQVPTSHPFEQIWILGDTHGKPGILQLA</sequence>
<protein>
    <submittedName>
        <fullName evidence="1">Uncharacterized protein</fullName>
    </submittedName>
</protein>
<keyword evidence="2" id="KW-1185">Reference proteome</keyword>
<dbReference type="EMBL" id="FTOH01000002">
    <property type="protein sequence ID" value="SIS50695.1"/>
    <property type="molecule type" value="Genomic_DNA"/>
</dbReference>
<dbReference type="RefSeq" id="WP_076514280.1">
    <property type="nucleotide sequence ID" value="NZ_FTOH01000002.1"/>
</dbReference>
<dbReference type="OrthoDB" id="5764462at2"/>
<organism evidence="1 2">
    <name type="scientific">Thalassolituus maritimus</name>
    <dbReference type="NCBI Taxonomy" id="484498"/>
    <lineage>
        <taxon>Bacteria</taxon>
        <taxon>Pseudomonadati</taxon>
        <taxon>Pseudomonadota</taxon>
        <taxon>Gammaproteobacteria</taxon>
        <taxon>Oceanospirillales</taxon>
        <taxon>Oceanospirillaceae</taxon>
        <taxon>Thalassolituus</taxon>
    </lineage>
</organism>
<name>A0A1N7JN05_9GAMM</name>
<dbReference type="Proteomes" id="UP000185639">
    <property type="component" value="Unassembled WGS sequence"/>
</dbReference>
<gene>
    <name evidence="1" type="ORF">SAMN05421686_102115</name>
</gene>
<dbReference type="AlphaFoldDB" id="A0A1N7JN05"/>
<evidence type="ECO:0000313" key="1">
    <source>
        <dbReference type="EMBL" id="SIS50695.1"/>
    </source>
</evidence>
<reference evidence="2" key="1">
    <citation type="submission" date="2017-01" db="EMBL/GenBank/DDBJ databases">
        <authorList>
            <person name="Varghese N."/>
            <person name="Submissions S."/>
        </authorList>
    </citation>
    <scope>NUCLEOTIDE SEQUENCE [LARGE SCALE GENOMIC DNA]</scope>
    <source>
        <strain evidence="2">DSM 24913</strain>
    </source>
</reference>
<accession>A0A1N7JN05</accession>